<dbReference type="Pfam" id="PF00317">
    <property type="entry name" value="Ribonuc_red_lgN"/>
    <property type="match status" value="1"/>
</dbReference>
<dbReference type="Gene3D" id="3.20.70.20">
    <property type="match status" value="1"/>
</dbReference>
<dbReference type="UniPathway" id="UPA00326"/>
<dbReference type="RefSeq" id="WP_096999709.1">
    <property type="nucleotide sequence ID" value="NZ_OBEI01000001.1"/>
</dbReference>
<keyword evidence="3 13" id="KW-0846">Cobalamin</keyword>
<evidence type="ECO:0000256" key="11">
    <source>
        <dbReference type="ARBA" id="ARBA00047754"/>
    </source>
</evidence>
<evidence type="ECO:0000256" key="2">
    <source>
        <dbReference type="ARBA" id="ARBA00007405"/>
    </source>
</evidence>
<dbReference type="NCBIfam" id="TIGR02504">
    <property type="entry name" value="NrdJ_Z"/>
    <property type="match status" value="1"/>
</dbReference>
<keyword evidence="8" id="KW-0215">Deoxyribonucleotide synthesis</keyword>
<evidence type="ECO:0000259" key="14">
    <source>
        <dbReference type="PROSITE" id="PS51161"/>
    </source>
</evidence>
<evidence type="ECO:0000256" key="3">
    <source>
        <dbReference type="ARBA" id="ARBA00022628"/>
    </source>
</evidence>
<dbReference type="GO" id="GO:0009263">
    <property type="term" value="P:deoxyribonucleotide biosynthetic process"/>
    <property type="evidence" value="ECO:0007669"/>
    <property type="project" value="UniProtKB-KW"/>
</dbReference>
<dbReference type="InterPro" id="IPR005144">
    <property type="entry name" value="ATP-cone_dom"/>
</dbReference>
<dbReference type="InterPro" id="IPR013509">
    <property type="entry name" value="RNR_lsu_N"/>
</dbReference>
<dbReference type="PANTHER" id="PTHR43371:SF1">
    <property type="entry name" value="RIBONUCLEOSIDE-DIPHOSPHATE REDUCTASE"/>
    <property type="match status" value="1"/>
</dbReference>
<feature type="domain" description="ATP-cone" evidence="14">
    <location>
        <begin position="3"/>
        <end position="96"/>
    </location>
</feature>
<dbReference type="GO" id="GO:0004748">
    <property type="term" value="F:ribonucleoside-diphosphate reductase activity, thioredoxin disulfide as acceptor"/>
    <property type="evidence" value="ECO:0007669"/>
    <property type="project" value="UniProtKB-EC"/>
</dbReference>
<reference evidence="16" key="1">
    <citation type="submission" date="2017-09" db="EMBL/GenBank/DDBJ databases">
        <authorList>
            <person name="Varghese N."/>
            <person name="Submissions S."/>
        </authorList>
    </citation>
    <scope>NUCLEOTIDE SEQUENCE [LARGE SCALE GENOMIC DNA]</scope>
    <source>
        <strain evidence="16">DSM 15103</strain>
    </source>
</reference>
<dbReference type="InterPro" id="IPR008926">
    <property type="entry name" value="RNR_R1-su_N"/>
</dbReference>
<comment type="catalytic activity">
    <reaction evidence="11 13">
        <text>a 2'-deoxyribonucleoside 5'-diphosphate + [thioredoxin]-disulfide + H2O = a ribonucleoside 5'-diphosphate + [thioredoxin]-dithiol</text>
        <dbReference type="Rhea" id="RHEA:23252"/>
        <dbReference type="Rhea" id="RHEA-COMP:10698"/>
        <dbReference type="Rhea" id="RHEA-COMP:10700"/>
        <dbReference type="ChEBI" id="CHEBI:15377"/>
        <dbReference type="ChEBI" id="CHEBI:29950"/>
        <dbReference type="ChEBI" id="CHEBI:50058"/>
        <dbReference type="ChEBI" id="CHEBI:57930"/>
        <dbReference type="ChEBI" id="CHEBI:73316"/>
        <dbReference type="EC" id="1.17.4.1"/>
    </reaction>
</comment>
<comment type="similarity">
    <text evidence="2 13">Belongs to the ribonucleoside diphosphate reductase class-2 family.</text>
</comment>
<evidence type="ECO:0000256" key="9">
    <source>
        <dbReference type="ARBA" id="ARBA00023157"/>
    </source>
</evidence>
<keyword evidence="10 13" id="KW-0170">Cobalt</keyword>
<dbReference type="EC" id="1.17.4.1" evidence="13"/>
<dbReference type="Pfam" id="PF03477">
    <property type="entry name" value="ATP-cone"/>
    <property type="match status" value="1"/>
</dbReference>
<evidence type="ECO:0000256" key="13">
    <source>
        <dbReference type="RuleBase" id="RU364064"/>
    </source>
</evidence>
<keyword evidence="9" id="KW-1015">Disulfide bond</keyword>
<evidence type="ECO:0000256" key="4">
    <source>
        <dbReference type="ARBA" id="ARBA00022634"/>
    </source>
</evidence>
<evidence type="ECO:0000256" key="7">
    <source>
        <dbReference type="ARBA" id="ARBA00023002"/>
    </source>
</evidence>
<proteinExistence type="inferred from homology"/>
<dbReference type="InterPro" id="IPR050862">
    <property type="entry name" value="RdRp_reductase_class-2"/>
</dbReference>
<dbReference type="InterPro" id="IPR000788">
    <property type="entry name" value="RNR_lg_C"/>
</dbReference>
<evidence type="ECO:0000256" key="8">
    <source>
        <dbReference type="ARBA" id="ARBA00023116"/>
    </source>
</evidence>
<organism evidence="15 16">
    <name type="scientific">Persephonella hydrogeniphila</name>
    <dbReference type="NCBI Taxonomy" id="198703"/>
    <lineage>
        <taxon>Bacteria</taxon>
        <taxon>Pseudomonadati</taxon>
        <taxon>Aquificota</taxon>
        <taxon>Aquificia</taxon>
        <taxon>Aquificales</taxon>
        <taxon>Hydrogenothermaceae</taxon>
        <taxon>Persephonella</taxon>
    </lineage>
</organism>
<dbReference type="CDD" id="cd02888">
    <property type="entry name" value="RNR_II_dimer"/>
    <property type="match status" value="1"/>
</dbReference>
<keyword evidence="4 13" id="KW-0237">DNA synthesis</keyword>
<keyword evidence="5 12" id="KW-0547">Nucleotide-binding</keyword>
<evidence type="ECO:0000313" key="16">
    <source>
        <dbReference type="Proteomes" id="UP000219036"/>
    </source>
</evidence>
<evidence type="ECO:0000256" key="6">
    <source>
        <dbReference type="ARBA" id="ARBA00022840"/>
    </source>
</evidence>
<comment type="cofactor">
    <cofactor evidence="1 13">
        <name>adenosylcob(III)alamin</name>
        <dbReference type="ChEBI" id="CHEBI:18408"/>
    </cofactor>
</comment>
<evidence type="ECO:0000256" key="12">
    <source>
        <dbReference type="PROSITE-ProRule" id="PRU00492"/>
    </source>
</evidence>
<dbReference type="SUPFAM" id="SSF51998">
    <property type="entry name" value="PFL-like glycyl radical enzymes"/>
    <property type="match status" value="1"/>
</dbReference>
<keyword evidence="16" id="KW-1185">Reference proteome</keyword>
<dbReference type="GO" id="GO:0005524">
    <property type="term" value="F:ATP binding"/>
    <property type="evidence" value="ECO:0007669"/>
    <property type="project" value="UniProtKB-UniRule"/>
</dbReference>
<protein>
    <recommendedName>
        <fullName evidence="13">Vitamin B12-dependent ribonucleotide reductase</fullName>
        <ecNumber evidence="13">1.17.4.1</ecNumber>
    </recommendedName>
</protein>
<sequence length="853" mass="98600">MISKIIKRDGRIVDFNPDKITNAIWKAMLAVGEKDRKTAEKLSKKVVERLKKTLKKDQLPTVEQVQDTVEQVLIEEGLAKVAKAYILYRQKRAEIRKEKQQILNKKEIDEIDKRFDINALRVLASRYLSKDREGRIIESPKQLFERVAIHTTIPSILYDERVYSIKKLKKKQVDEEFSPQQLEGKLKIGEYKLNRYHIEGLIRVYNRLNRERHMKKPLSQIVKMLSNGEFDDYEREIKEYFELMTHKKFMPNTPVLVNFGNPLGMGMACFVLDMEDSIVSIMETLKRAALIFKAGGGCGYNFSKLRPKGDYISTTHGKSSGPIAFMTLYDKMTDVIKQGGVRRGANMGILNSDHPDIEEFIVAKKGNKQLTNFNISVFLKEDFWDYYRENKPYPLINPRDGSVWKYVNPRALFDMIVYEGWESAEPGLLFDDNINRYNPLLKSMGRIYATNPCGEVVLYPNESCDLGSLNLWAFIKEEYNGEKRNVYFDWEDFEKAVRIATRFLDNVLDINKYPFPDIEKTTLRNRKIGLGIMGLADMLFELEIPYNSNEGRKWMEKVMEFVNYYSKDESVERAKQRGKFPTYRKSFYPEGKLPIKGFEERESWNLDWDGLVKKIKKYGLRNAFTTVVAPTGSISMIAGTSSGIEPVFSLVYEKKVTVGTFYYVDPVFEKTMEREGLFDDFLIKDVSRHEGSIQHIKYIPEKWKKVFVTALDISAEDHVKALASVQKWTDSSVSKTINFPEDATVEDMKKAYLLAHALGCKGLTVYRYKSIKGVYIAGAEEEEKKEETKLTSFKDIKAKGPTIYKESGRFYEEKEEQEEKEGELEKCPVCGSPLVNMEGCKKCPVCGWSVCEL</sequence>
<accession>A0A285N509</accession>
<evidence type="ECO:0000313" key="15">
    <source>
        <dbReference type="EMBL" id="SNZ04023.1"/>
    </source>
</evidence>
<dbReference type="InterPro" id="IPR013344">
    <property type="entry name" value="RNR_NrdJ/NrdZ"/>
</dbReference>
<dbReference type="GO" id="GO:0071897">
    <property type="term" value="P:DNA biosynthetic process"/>
    <property type="evidence" value="ECO:0007669"/>
    <property type="project" value="UniProtKB-KW"/>
</dbReference>
<evidence type="ECO:0000256" key="10">
    <source>
        <dbReference type="ARBA" id="ARBA00023285"/>
    </source>
</evidence>
<dbReference type="EMBL" id="OBEI01000001">
    <property type="protein sequence ID" value="SNZ04023.1"/>
    <property type="molecule type" value="Genomic_DNA"/>
</dbReference>
<evidence type="ECO:0000256" key="1">
    <source>
        <dbReference type="ARBA" id="ARBA00001922"/>
    </source>
</evidence>
<keyword evidence="7 13" id="KW-0560">Oxidoreductase</keyword>
<name>A0A285N509_9AQUI</name>
<dbReference type="Pfam" id="PF02867">
    <property type="entry name" value="Ribonuc_red_lgC"/>
    <property type="match status" value="1"/>
</dbReference>
<dbReference type="Proteomes" id="UP000219036">
    <property type="component" value="Unassembled WGS sequence"/>
</dbReference>
<gene>
    <name evidence="15" type="ORF">SAMN06265182_0532</name>
</gene>
<comment type="function">
    <text evidence="13">Catalyzes the reduction of ribonucleotides to deoxyribonucleotides. May function to provide a pool of deoxyribonucleotide precursors for DNA repair during oxygen limitation and/or for immediate growth after restoration of oxygen.</text>
</comment>
<keyword evidence="6 12" id="KW-0067">ATP-binding</keyword>
<dbReference type="OrthoDB" id="9762933at2"/>
<dbReference type="PRINTS" id="PR01183">
    <property type="entry name" value="RIBORDTASEM1"/>
</dbReference>
<dbReference type="SUPFAM" id="SSF48168">
    <property type="entry name" value="R1 subunit of ribonucleotide reductase, N-terminal domain"/>
    <property type="match status" value="1"/>
</dbReference>
<evidence type="ECO:0000256" key="5">
    <source>
        <dbReference type="ARBA" id="ARBA00022741"/>
    </source>
</evidence>
<dbReference type="PROSITE" id="PS51161">
    <property type="entry name" value="ATP_CONE"/>
    <property type="match status" value="1"/>
</dbReference>
<dbReference type="PANTHER" id="PTHR43371">
    <property type="entry name" value="VITAMIN B12-DEPENDENT RIBONUCLEOTIDE REDUCTASE"/>
    <property type="match status" value="1"/>
</dbReference>
<dbReference type="AlphaFoldDB" id="A0A285N509"/>
<dbReference type="GO" id="GO:0031419">
    <property type="term" value="F:cobalamin binding"/>
    <property type="evidence" value="ECO:0007669"/>
    <property type="project" value="UniProtKB-KW"/>
</dbReference>